<keyword evidence="2 3" id="KW-0040">ANK repeat</keyword>
<dbReference type="CDD" id="cd18186">
    <property type="entry name" value="BTB_POZ_ZBTB_KLHL-like"/>
    <property type="match status" value="1"/>
</dbReference>
<accession>A0A9Q0LH64</accession>
<dbReference type="PROSITE" id="PS50088">
    <property type="entry name" value="ANK_REPEAT"/>
    <property type="match status" value="11"/>
</dbReference>
<dbReference type="SMART" id="SM00248">
    <property type="entry name" value="ANK"/>
    <property type="match status" value="12"/>
</dbReference>
<feature type="repeat" description="ANK" evidence="3">
    <location>
        <begin position="171"/>
        <end position="206"/>
    </location>
</feature>
<dbReference type="Pfam" id="PF00023">
    <property type="entry name" value="Ank"/>
    <property type="match status" value="1"/>
</dbReference>
<organism evidence="6 7">
    <name type="scientific">Anaeramoeba ignava</name>
    <name type="common">Anaerobic marine amoeba</name>
    <dbReference type="NCBI Taxonomy" id="1746090"/>
    <lineage>
        <taxon>Eukaryota</taxon>
        <taxon>Metamonada</taxon>
        <taxon>Anaeramoebidae</taxon>
        <taxon>Anaeramoeba</taxon>
    </lineage>
</organism>
<feature type="repeat" description="ANK" evidence="3">
    <location>
        <begin position="243"/>
        <end position="279"/>
    </location>
</feature>
<feature type="domain" description="BTB" evidence="5">
    <location>
        <begin position="651"/>
        <end position="717"/>
    </location>
</feature>
<keyword evidence="7" id="KW-1185">Reference proteome</keyword>
<dbReference type="Pfam" id="PF12796">
    <property type="entry name" value="Ank_2"/>
    <property type="match status" value="3"/>
</dbReference>
<dbReference type="InterPro" id="IPR036770">
    <property type="entry name" value="Ankyrin_rpt-contain_sf"/>
</dbReference>
<feature type="repeat" description="ANK" evidence="3">
    <location>
        <begin position="134"/>
        <end position="170"/>
    </location>
</feature>
<dbReference type="PRINTS" id="PR01415">
    <property type="entry name" value="ANKYRIN"/>
</dbReference>
<feature type="repeat" description="ANK" evidence="3">
    <location>
        <begin position="207"/>
        <end position="242"/>
    </location>
</feature>
<gene>
    <name evidence="6" type="ORF">M0811_01631</name>
</gene>
<evidence type="ECO:0000313" key="7">
    <source>
        <dbReference type="Proteomes" id="UP001149090"/>
    </source>
</evidence>
<feature type="repeat" description="ANK" evidence="3">
    <location>
        <begin position="97"/>
        <end position="133"/>
    </location>
</feature>
<comment type="caution">
    <text evidence="6">The sequence shown here is derived from an EMBL/GenBank/DDBJ whole genome shotgun (WGS) entry which is preliminary data.</text>
</comment>
<dbReference type="InterPro" id="IPR000210">
    <property type="entry name" value="BTB/POZ_dom"/>
</dbReference>
<dbReference type="AlphaFoldDB" id="A0A9Q0LH64"/>
<dbReference type="PANTHER" id="PTHR24188:SF29">
    <property type="entry name" value="GH09064P"/>
    <property type="match status" value="1"/>
</dbReference>
<evidence type="ECO:0000256" key="1">
    <source>
        <dbReference type="ARBA" id="ARBA00022737"/>
    </source>
</evidence>
<protein>
    <submittedName>
        <fullName evidence="6">Ankyrin repeat protein</fullName>
    </submittedName>
</protein>
<evidence type="ECO:0000256" key="4">
    <source>
        <dbReference type="SAM" id="MobiDB-lite"/>
    </source>
</evidence>
<name>A0A9Q0LH64_ANAIG</name>
<dbReference type="PROSITE" id="PS50097">
    <property type="entry name" value="BTB"/>
    <property type="match status" value="1"/>
</dbReference>
<dbReference type="Pfam" id="PF00651">
    <property type="entry name" value="BTB"/>
    <property type="match status" value="1"/>
</dbReference>
<dbReference type="SUPFAM" id="SSF48403">
    <property type="entry name" value="Ankyrin repeat"/>
    <property type="match status" value="1"/>
</dbReference>
<dbReference type="SMART" id="SM00225">
    <property type="entry name" value="BTB"/>
    <property type="match status" value="1"/>
</dbReference>
<dbReference type="SUPFAM" id="SSF54695">
    <property type="entry name" value="POZ domain"/>
    <property type="match status" value="1"/>
</dbReference>
<evidence type="ECO:0000256" key="2">
    <source>
        <dbReference type="ARBA" id="ARBA00023043"/>
    </source>
</evidence>
<dbReference type="Proteomes" id="UP001149090">
    <property type="component" value="Unassembled WGS sequence"/>
</dbReference>
<dbReference type="Gene3D" id="3.30.710.10">
    <property type="entry name" value="Potassium Channel Kv1.1, Chain A"/>
    <property type="match status" value="1"/>
</dbReference>
<reference evidence="6" key="1">
    <citation type="submission" date="2022-10" db="EMBL/GenBank/DDBJ databases">
        <title>Novel sulphate-reducing endosymbionts in the free-living metamonad Anaeramoeba.</title>
        <authorList>
            <person name="Jerlstrom-Hultqvist J."/>
            <person name="Cepicka I."/>
            <person name="Gallot-Lavallee L."/>
            <person name="Salas-Leiva D."/>
            <person name="Curtis B.A."/>
            <person name="Zahonova K."/>
            <person name="Pipaliya S."/>
            <person name="Dacks J."/>
            <person name="Roger A.J."/>
        </authorList>
    </citation>
    <scope>NUCLEOTIDE SEQUENCE</scope>
    <source>
        <strain evidence="6">BMAN</strain>
    </source>
</reference>
<dbReference type="EMBL" id="JAPDFW010000081">
    <property type="protein sequence ID" value="KAJ5072616.1"/>
    <property type="molecule type" value="Genomic_DNA"/>
</dbReference>
<evidence type="ECO:0000313" key="6">
    <source>
        <dbReference type="EMBL" id="KAJ5072616.1"/>
    </source>
</evidence>
<keyword evidence="1" id="KW-0677">Repeat</keyword>
<evidence type="ECO:0000259" key="5">
    <source>
        <dbReference type="PROSITE" id="PS50097"/>
    </source>
</evidence>
<dbReference type="OrthoDB" id="20872at2759"/>
<dbReference type="InterPro" id="IPR011333">
    <property type="entry name" value="SKP1/BTB/POZ_sf"/>
</dbReference>
<proteinExistence type="predicted"/>
<feature type="repeat" description="ANK" evidence="3">
    <location>
        <begin position="318"/>
        <end position="353"/>
    </location>
</feature>
<feature type="region of interest" description="Disordered" evidence="4">
    <location>
        <begin position="1"/>
        <end position="21"/>
    </location>
</feature>
<dbReference type="PROSITE" id="PS50297">
    <property type="entry name" value="ANK_REP_REGION"/>
    <property type="match status" value="10"/>
</dbReference>
<feature type="repeat" description="ANK" evidence="3">
    <location>
        <begin position="393"/>
        <end position="428"/>
    </location>
</feature>
<sequence>MNKEKKQNFNKNQFPKNNHLIPNLNGKETKLHIFCRNNESITNIKKLIEKGSDINAKDYQNETPLHLVCRYQKNENSFEIIKFLIEKGADINAKNYQNQIPLHLACQYQQNENTFQIIKFLVENKADINAKNYQNQTPLHIVCQYQQNENTFQIIKFLVENKADINVKSKYDQIPLHLICQYQQQNSLRIIKFLIENGADFNSIDVFDQTFLHFACQCQHENVIQVLKYLIKKGVDINAKTKDNQTALHFTCEYQRNENSFEIIKLLVEKGIDINAKNNWNHETPLHLTCEYHKHPKSFQIVKYLIEKGADVNAKTKENQSPLHFACQYQHKDSIQIIKYLVENKADINVRNMICQTPLHVAFEYQSQNENSFEIIKYLIGKGADVNAKTKERYVTALHLACKYQNEKSNEIIKLLIEKGADINARNNKNQVPLQIANSNHDRKKIQILLMNDADIFNLEESQITQEIIEFFPKIYSLNQDLNNFLKSNENFPDFQIKSNDSFNFNLHKQILLSRFDNDYSILNKFVNICSQKSKEIVQLCITFLYTGFPDFDNFIERFHNLINYKTQIIQTQKYQNSNDILQNEFFGRIGMNYLRFRNKEIEIEKCKKQNEIIEEFFKEIGLDLNWINIKKGRKGIIKDFQKFYQENESKNFTIICEEKEIKVHKLILMIRSELFKGMFLSVEDSSNEVHDYTGKTFETIQQIIYFIYNDEIEENKITKQIIQELEDVKDYYQLNQNSFLDLILFYLIQNIELY</sequence>
<dbReference type="PANTHER" id="PTHR24188">
    <property type="entry name" value="ANKYRIN REPEAT PROTEIN"/>
    <property type="match status" value="1"/>
</dbReference>
<feature type="repeat" description="ANK" evidence="3">
    <location>
        <begin position="354"/>
        <end position="391"/>
    </location>
</feature>
<evidence type="ECO:0000256" key="3">
    <source>
        <dbReference type="PROSITE-ProRule" id="PRU00023"/>
    </source>
</evidence>
<feature type="compositionally biased region" description="Low complexity" evidence="4">
    <location>
        <begin position="9"/>
        <end position="18"/>
    </location>
</feature>
<feature type="repeat" description="ANK" evidence="3">
    <location>
        <begin position="60"/>
        <end position="96"/>
    </location>
</feature>
<dbReference type="InterPro" id="IPR002110">
    <property type="entry name" value="Ankyrin_rpt"/>
</dbReference>
<feature type="repeat" description="ANK" evidence="3">
    <location>
        <begin position="26"/>
        <end position="59"/>
    </location>
</feature>
<feature type="repeat" description="ANK" evidence="3">
    <location>
        <begin position="281"/>
        <end position="317"/>
    </location>
</feature>
<dbReference type="Gene3D" id="1.25.40.20">
    <property type="entry name" value="Ankyrin repeat-containing domain"/>
    <property type="match status" value="5"/>
</dbReference>